<organism evidence="1 2">
    <name type="scientific">Gnathostoma spinigerum</name>
    <dbReference type="NCBI Taxonomy" id="75299"/>
    <lineage>
        <taxon>Eukaryota</taxon>
        <taxon>Metazoa</taxon>
        <taxon>Ecdysozoa</taxon>
        <taxon>Nematoda</taxon>
        <taxon>Chromadorea</taxon>
        <taxon>Rhabditida</taxon>
        <taxon>Spirurina</taxon>
        <taxon>Gnathostomatomorpha</taxon>
        <taxon>Gnathostomatoidea</taxon>
        <taxon>Gnathostomatidae</taxon>
        <taxon>Gnathostoma</taxon>
    </lineage>
</organism>
<dbReference type="EMBL" id="JBGFUD010006815">
    <property type="protein sequence ID" value="MFH4981224.1"/>
    <property type="molecule type" value="Genomic_DNA"/>
</dbReference>
<proteinExistence type="predicted"/>
<protein>
    <submittedName>
        <fullName evidence="1">Uncharacterized protein</fullName>
    </submittedName>
</protein>
<dbReference type="Proteomes" id="UP001608902">
    <property type="component" value="Unassembled WGS sequence"/>
</dbReference>
<evidence type="ECO:0000313" key="2">
    <source>
        <dbReference type="Proteomes" id="UP001608902"/>
    </source>
</evidence>
<name>A0ABD6EMN2_9BILA</name>
<keyword evidence="2" id="KW-1185">Reference proteome</keyword>
<comment type="caution">
    <text evidence="1">The sequence shown here is derived from an EMBL/GenBank/DDBJ whole genome shotgun (WGS) entry which is preliminary data.</text>
</comment>
<sequence>MVWKFIETLSVVIFCCECFVSTLRVTGVWEARNSRFSIIAKFGFQETDELDKEHSRGFIFGNLTAETMQTIDADVSGRAILIVVPQTQISSFFTESIYGLSCDTMLKASYMKNFSAKS</sequence>
<dbReference type="AlphaFoldDB" id="A0ABD6EMN2"/>
<reference evidence="1 2" key="1">
    <citation type="submission" date="2024-08" db="EMBL/GenBank/DDBJ databases">
        <title>Gnathostoma spinigerum genome.</title>
        <authorList>
            <person name="Gonzalez-Bertolin B."/>
            <person name="Monzon S."/>
            <person name="Zaballos A."/>
            <person name="Jimenez P."/>
            <person name="Dekumyoy P."/>
            <person name="Varona S."/>
            <person name="Cuesta I."/>
            <person name="Sumanam S."/>
            <person name="Adisakwattana P."/>
            <person name="Gasser R.B."/>
            <person name="Hernandez-Gonzalez A."/>
            <person name="Young N.D."/>
            <person name="Perteguer M.J."/>
        </authorList>
    </citation>
    <scope>NUCLEOTIDE SEQUENCE [LARGE SCALE GENOMIC DNA]</scope>
    <source>
        <strain evidence="1">AL3</strain>
        <tissue evidence="1">Liver</tissue>
    </source>
</reference>
<accession>A0ABD6EMN2</accession>
<gene>
    <name evidence="1" type="ORF">AB6A40_007933</name>
</gene>
<evidence type="ECO:0000313" key="1">
    <source>
        <dbReference type="EMBL" id="MFH4981224.1"/>
    </source>
</evidence>